<keyword evidence="4" id="KW-1185">Reference proteome</keyword>
<evidence type="ECO:0000256" key="1">
    <source>
        <dbReference type="SAM" id="MobiDB-lite"/>
    </source>
</evidence>
<feature type="compositionally biased region" description="Low complexity" evidence="1">
    <location>
        <begin position="16"/>
        <end position="34"/>
    </location>
</feature>
<dbReference type="Proteomes" id="UP000077755">
    <property type="component" value="Chromosome 6"/>
</dbReference>
<evidence type="ECO:0000313" key="3">
    <source>
        <dbReference type="EMBL" id="WOH06670.1"/>
    </source>
</evidence>
<reference evidence="3" key="2">
    <citation type="submission" date="2022-03" db="EMBL/GenBank/DDBJ databases">
        <title>Draft title - Genomic analysis of global carrot germplasm unveils the trajectory of domestication and the origin of high carotenoid orange carrot.</title>
        <authorList>
            <person name="Iorizzo M."/>
            <person name="Ellison S."/>
            <person name="Senalik D."/>
            <person name="Macko-Podgorni A."/>
            <person name="Grzebelus D."/>
            <person name="Bostan H."/>
            <person name="Rolling W."/>
            <person name="Curaba J."/>
            <person name="Simon P."/>
        </authorList>
    </citation>
    <scope>NUCLEOTIDE SEQUENCE</scope>
    <source>
        <tissue evidence="3">Leaf</tissue>
    </source>
</reference>
<feature type="region of interest" description="Disordered" evidence="1">
    <location>
        <begin position="60"/>
        <end position="87"/>
    </location>
</feature>
<gene>
    <name evidence="2" type="ORF">DCAR_020319</name>
    <name evidence="3" type="ORF">DCAR_0626098</name>
</gene>
<dbReference type="EMBL" id="LNRQ01000006">
    <property type="protein sequence ID" value="KZM92316.1"/>
    <property type="molecule type" value="Genomic_DNA"/>
</dbReference>
<accession>A0A164WVI2</accession>
<dbReference type="Gramene" id="KZM92316">
    <property type="protein sequence ID" value="KZM92316"/>
    <property type="gene ID" value="DCAR_020319"/>
</dbReference>
<dbReference type="AlphaFoldDB" id="A0A164WVI2"/>
<protein>
    <submittedName>
        <fullName evidence="2">Uncharacterized protein</fullName>
    </submittedName>
</protein>
<reference evidence="2" key="1">
    <citation type="journal article" date="2016" name="Nat. Genet.">
        <title>A high-quality carrot genome assembly provides new insights into carotenoid accumulation and asterid genome evolution.</title>
        <authorList>
            <person name="Iorizzo M."/>
            <person name="Ellison S."/>
            <person name="Senalik D."/>
            <person name="Zeng P."/>
            <person name="Satapoomin P."/>
            <person name="Huang J."/>
            <person name="Bowman M."/>
            <person name="Iovene M."/>
            <person name="Sanseverino W."/>
            <person name="Cavagnaro P."/>
            <person name="Yildiz M."/>
            <person name="Macko-Podgorni A."/>
            <person name="Moranska E."/>
            <person name="Grzebelus E."/>
            <person name="Grzebelus D."/>
            <person name="Ashrafi H."/>
            <person name="Zheng Z."/>
            <person name="Cheng S."/>
            <person name="Spooner D."/>
            <person name="Van Deynze A."/>
            <person name="Simon P."/>
        </authorList>
    </citation>
    <scope>NUCLEOTIDE SEQUENCE [LARGE SCALE GENOMIC DNA]</scope>
    <source>
        <tissue evidence="2">Leaf</tissue>
    </source>
</reference>
<dbReference type="EMBL" id="CP093348">
    <property type="protein sequence ID" value="WOH06670.1"/>
    <property type="molecule type" value="Genomic_DNA"/>
</dbReference>
<feature type="compositionally biased region" description="Low complexity" evidence="1">
    <location>
        <begin position="65"/>
        <end position="83"/>
    </location>
</feature>
<evidence type="ECO:0000313" key="2">
    <source>
        <dbReference type="EMBL" id="KZM92316.1"/>
    </source>
</evidence>
<evidence type="ECO:0000313" key="4">
    <source>
        <dbReference type="Proteomes" id="UP000077755"/>
    </source>
</evidence>
<proteinExistence type="predicted"/>
<feature type="region of interest" description="Disordered" evidence="1">
    <location>
        <begin position="1"/>
        <end position="39"/>
    </location>
</feature>
<organism evidence="2">
    <name type="scientific">Daucus carota subsp. sativus</name>
    <name type="common">Carrot</name>
    <dbReference type="NCBI Taxonomy" id="79200"/>
    <lineage>
        <taxon>Eukaryota</taxon>
        <taxon>Viridiplantae</taxon>
        <taxon>Streptophyta</taxon>
        <taxon>Embryophyta</taxon>
        <taxon>Tracheophyta</taxon>
        <taxon>Spermatophyta</taxon>
        <taxon>Magnoliopsida</taxon>
        <taxon>eudicotyledons</taxon>
        <taxon>Gunneridae</taxon>
        <taxon>Pentapetalae</taxon>
        <taxon>asterids</taxon>
        <taxon>campanulids</taxon>
        <taxon>Apiales</taxon>
        <taxon>Apiaceae</taxon>
        <taxon>Apioideae</taxon>
        <taxon>Scandiceae</taxon>
        <taxon>Daucinae</taxon>
        <taxon>Daucus</taxon>
        <taxon>Daucus sect. Daucus</taxon>
    </lineage>
</organism>
<name>A0A164WVI2_DAUCS</name>
<sequence>MISRSNKGASHGAPCVSGQSVSTSGSVGSPTTGSEAIGNTPPVIRLLLQLIIRSNKGASHGAPCVSGQSVSTSGSVGSPTTGSEAIGNTPPVIRLLLQLIM</sequence>